<proteinExistence type="predicted"/>
<name>A0A9P1GYQ0_9PEZI</name>
<reference evidence="1" key="1">
    <citation type="submission" date="2022-11" db="EMBL/GenBank/DDBJ databases">
        <authorList>
            <person name="Scott C."/>
            <person name="Bruce N."/>
        </authorList>
    </citation>
    <scope>NUCLEOTIDE SEQUENCE</scope>
</reference>
<gene>
    <name evidence="1" type="ORF">PPNO1_LOCUS2510</name>
</gene>
<dbReference type="OrthoDB" id="4137815at2759"/>
<evidence type="ECO:0000313" key="2">
    <source>
        <dbReference type="Proteomes" id="UP000838763"/>
    </source>
</evidence>
<evidence type="ECO:0000313" key="1">
    <source>
        <dbReference type="EMBL" id="CAI4212762.1"/>
    </source>
</evidence>
<dbReference type="AlphaFoldDB" id="A0A9P1GYQ0"/>
<comment type="caution">
    <text evidence="1">The sequence shown here is derived from an EMBL/GenBank/DDBJ whole genome shotgun (WGS) entry which is preliminary data.</text>
</comment>
<accession>A0A9P1GYQ0</accession>
<sequence length="308" mass="34292">MHAYQAVFNIWDTSHHVKSPNEVDLAKGSHCLQRLRSTADSACLNGTEGRSPLYAAALLMVGQVLLVYHMFTTCTSAHAIIQHVLLQAEEAYPALLAQPALDPITITPVIIDTVECLVRRECPIIHVKQADRFIVDRSIGLCWTLLPLLQQLCITSHESKMKTMCTALEPQSNGSVNDAFTDIERKIKDWEPLAPPSFFSDFTPLEASAMLLQARVYRTAALLIIHRLRNPLGVNDEKARWYADLIHAELASFIAATSSAHLSAFSSNLQYGEDLQRFIDNAWAASADGFKGTWFDLVDKNFTIPVMI</sequence>
<keyword evidence="2" id="KW-1185">Reference proteome</keyword>
<organism evidence="1 2">
    <name type="scientific">Parascedosporium putredinis</name>
    <dbReference type="NCBI Taxonomy" id="1442378"/>
    <lineage>
        <taxon>Eukaryota</taxon>
        <taxon>Fungi</taxon>
        <taxon>Dikarya</taxon>
        <taxon>Ascomycota</taxon>
        <taxon>Pezizomycotina</taxon>
        <taxon>Sordariomycetes</taxon>
        <taxon>Hypocreomycetidae</taxon>
        <taxon>Microascales</taxon>
        <taxon>Microascaceae</taxon>
        <taxon>Parascedosporium</taxon>
    </lineage>
</organism>
<dbReference type="Proteomes" id="UP000838763">
    <property type="component" value="Unassembled WGS sequence"/>
</dbReference>
<protein>
    <submittedName>
        <fullName evidence="1">Uncharacterized protein</fullName>
    </submittedName>
</protein>
<dbReference type="EMBL" id="CALLCH030000006">
    <property type="protein sequence ID" value="CAI4212762.1"/>
    <property type="molecule type" value="Genomic_DNA"/>
</dbReference>